<keyword evidence="1" id="KW-1133">Transmembrane helix</keyword>
<reference evidence="3" key="1">
    <citation type="journal article" date="2019" name="Int. J. Syst. Evol. Microbiol.">
        <title>The Global Catalogue of Microorganisms (GCM) 10K type strain sequencing project: providing services to taxonomists for standard genome sequencing and annotation.</title>
        <authorList>
            <consortium name="The Broad Institute Genomics Platform"/>
            <consortium name="The Broad Institute Genome Sequencing Center for Infectious Disease"/>
            <person name="Wu L."/>
            <person name="Ma J."/>
        </authorList>
    </citation>
    <scope>NUCLEOTIDE SEQUENCE [LARGE SCALE GENOMIC DNA]</scope>
    <source>
        <strain evidence="3">CG52</strain>
    </source>
</reference>
<keyword evidence="1" id="KW-0472">Membrane</keyword>
<feature type="transmembrane region" description="Helical" evidence="1">
    <location>
        <begin position="12"/>
        <end position="32"/>
    </location>
</feature>
<organism evidence="2 3">
    <name type="scientific">Rhizobium helianthi</name>
    <dbReference type="NCBI Taxonomy" id="1132695"/>
    <lineage>
        <taxon>Bacteria</taxon>
        <taxon>Pseudomonadati</taxon>
        <taxon>Pseudomonadota</taxon>
        <taxon>Alphaproteobacteria</taxon>
        <taxon>Hyphomicrobiales</taxon>
        <taxon>Rhizobiaceae</taxon>
        <taxon>Rhizobium/Agrobacterium group</taxon>
        <taxon>Rhizobium</taxon>
    </lineage>
</organism>
<dbReference type="Proteomes" id="UP001597322">
    <property type="component" value="Unassembled WGS sequence"/>
</dbReference>
<feature type="transmembrane region" description="Helical" evidence="1">
    <location>
        <begin position="38"/>
        <end position="60"/>
    </location>
</feature>
<comment type="caution">
    <text evidence="2">The sequence shown here is derived from an EMBL/GenBank/DDBJ whole genome shotgun (WGS) entry which is preliminary data.</text>
</comment>
<keyword evidence="1" id="KW-0812">Transmembrane</keyword>
<accession>A0ABW4LXR9</accession>
<name>A0ABW4LXR9_9HYPH</name>
<dbReference type="InterPro" id="IPR021265">
    <property type="entry name" value="DUF2842"/>
</dbReference>
<gene>
    <name evidence="2" type="ORF">ACFSE1_00725</name>
</gene>
<dbReference type="RefSeq" id="WP_377395108.1">
    <property type="nucleotide sequence ID" value="NZ_JBHUEQ010000003.1"/>
</dbReference>
<dbReference type="Pfam" id="PF11003">
    <property type="entry name" value="DUF2842"/>
    <property type="match status" value="1"/>
</dbReference>
<dbReference type="EMBL" id="JBHUEQ010000003">
    <property type="protein sequence ID" value="MFD1743977.1"/>
    <property type="molecule type" value="Genomic_DNA"/>
</dbReference>
<evidence type="ECO:0000313" key="3">
    <source>
        <dbReference type="Proteomes" id="UP001597322"/>
    </source>
</evidence>
<evidence type="ECO:0000256" key="1">
    <source>
        <dbReference type="SAM" id="Phobius"/>
    </source>
</evidence>
<sequence length="70" mass="7872">MPVRLKKFIGTILIIILVSVYAVLATTIATLTLSQSAWYVHLLYFLLTGVLWVLPAMLIIRWMAGPKKIS</sequence>
<protein>
    <submittedName>
        <fullName evidence="2">DUF2842 domain-containing protein</fullName>
    </submittedName>
</protein>
<proteinExistence type="predicted"/>
<keyword evidence="3" id="KW-1185">Reference proteome</keyword>
<evidence type="ECO:0000313" key="2">
    <source>
        <dbReference type="EMBL" id="MFD1743977.1"/>
    </source>
</evidence>